<reference evidence="2 3" key="1">
    <citation type="submission" date="2020-11" db="EMBL/GenBank/DDBJ databases">
        <title>Erythrobacter sediminis sp. nov., a marine bacterium from a tidal flat of Garorim Bay.</title>
        <authorList>
            <person name="Kim D."/>
            <person name="Yoo Y."/>
            <person name="Kim J.-J."/>
        </authorList>
    </citation>
    <scope>NUCLEOTIDE SEQUENCE [LARGE SCALE GENOMIC DNA]</scope>
    <source>
        <strain evidence="2 3">JGD-13</strain>
    </source>
</reference>
<feature type="compositionally biased region" description="Basic and acidic residues" evidence="1">
    <location>
        <begin position="1"/>
        <end position="11"/>
    </location>
</feature>
<feature type="compositionally biased region" description="Basic and acidic residues" evidence="1">
    <location>
        <begin position="42"/>
        <end position="53"/>
    </location>
</feature>
<sequence>MPERQKIHSDNDLIEEMQEGATPSQGSRSGGEVNRRVGTRGELNRATDPEHNESVVGSDNPEEDAKKGPKTQSAIAREARSES</sequence>
<dbReference type="EMBL" id="JAEANY010000002">
    <property type="protein sequence ID" value="MBH5322126.1"/>
    <property type="molecule type" value="Genomic_DNA"/>
</dbReference>
<name>A0ABS0N2D5_9SPHN</name>
<gene>
    <name evidence="2" type="ORF">I5L03_05960</name>
</gene>
<keyword evidence="3" id="KW-1185">Reference proteome</keyword>
<evidence type="ECO:0000256" key="1">
    <source>
        <dbReference type="SAM" id="MobiDB-lite"/>
    </source>
</evidence>
<dbReference type="RefSeq" id="WP_197920845.1">
    <property type="nucleotide sequence ID" value="NZ_CAWPTA010000007.1"/>
</dbReference>
<dbReference type="Proteomes" id="UP000602442">
    <property type="component" value="Unassembled WGS sequence"/>
</dbReference>
<comment type="caution">
    <text evidence="2">The sequence shown here is derived from an EMBL/GenBank/DDBJ whole genome shotgun (WGS) entry which is preliminary data.</text>
</comment>
<protein>
    <recommendedName>
        <fullName evidence="4">Stress-induced protein</fullName>
    </recommendedName>
</protein>
<proteinExistence type="predicted"/>
<organism evidence="2 3">
    <name type="scientific">Aurantiacibacter sediminis</name>
    <dbReference type="NCBI Taxonomy" id="2793064"/>
    <lineage>
        <taxon>Bacteria</taxon>
        <taxon>Pseudomonadati</taxon>
        <taxon>Pseudomonadota</taxon>
        <taxon>Alphaproteobacteria</taxon>
        <taxon>Sphingomonadales</taxon>
        <taxon>Erythrobacteraceae</taxon>
        <taxon>Aurantiacibacter</taxon>
    </lineage>
</organism>
<evidence type="ECO:0000313" key="3">
    <source>
        <dbReference type="Proteomes" id="UP000602442"/>
    </source>
</evidence>
<evidence type="ECO:0000313" key="2">
    <source>
        <dbReference type="EMBL" id="MBH5322126.1"/>
    </source>
</evidence>
<feature type="region of interest" description="Disordered" evidence="1">
    <location>
        <begin position="1"/>
        <end position="83"/>
    </location>
</feature>
<evidence type="ECO:0008006" key="4">
    <source>
        <dbReference type="Google" id="ProtNLM"/>
    </source>
</evidence>
<accession>A0ABS0N2D5</accession>